<dbReference type="InterPro" id="IPR005467">
    <property type="entry name" value="His_kinase_dom"/>
</dbReference>
<reference evidence="14" key="1">
    <citation type="journal article" date="2019" name="Int. J. Syst. Evol. Microbiol.">
        <title>The Global Catalogue of Microorganisms (GCM) 10K type strain sequencing project: providing services to taxonomists for standard genome sequencing and annotation.</title>
        <authorList>
            <consortium name="The Broad Institute Genomics Platform"/>
            <consortium name="The Broad Institute Genome Sequencing Center for Infectious Disease"/>
            <person name="Wu L."/>
            <person name="Ma J."/>
        </authorList>
    </citation>
    <scope>NUCLEOTIDE SEQUENCE [LARGE SCALE GENOMIC DNA]</scope>
    <source>
        <strain evidence="14">JCM 13004</strain>
    </source>
</reference>
<dbReference type="InterPro" id="IPR036097">
    <property type="entry name" value="HisK_dim/P_sf"/>
</dbReference>
<dbReference type="InterPro" id="IPR003661">
    <property type="entry name" value="HisK_dim/P_dom"/>
</dbReference>
<keyword evidence="8 11" id="KW-1133">Transmembrane helix</keyword>
<keyword evidence="4" id="KW-0597">Phosphoprotein</keyword>
<evidence type="ECO:0000256" key="7">
    <source>
        <dbReference type="ARBA" id="ARBA00022777"/>
    </source>
</evidence>
<gene>
    <name evidence="13" type="ORF">GCM10009665_58580</name>
</gene>
<dbReference type="SUPFAM" id="SSF47384">
    <property type="entry name" value="Homodimeric domain of signal transducing histidine kinase"/>
    <property type="match status" value="1"/>
</dbReference>
<dbReference type="RefSeq" id="WP_344445061.1">
    <property type="nucleotide sequence ID" value="NZ_BAAALF010000143.1"/>
</dbReference>
<dbReference type="EC" id="2.7.13.3" evidence="3"/>
<evidence type="ECO:0000313" key="13">
    <source>
        <dbReference type="EMBL" id="GAA1261019.1"/>
    </source>
</evidence>
<evidence type="ECO:0000256" key="5">
    <source>
        <dbReference type="ARBA" id="ARBA00022679"/>
    </source>
</evidence>
<sequence length="516" mass="53162">MRLATRIAIGAAVVVPLLVFGAGVLLLGLVGHDLRDQQDDRLRDRATAVLPATRALLSADHQGRTRAEQNQHRIVLGDALDVGIRVDDANGTVVTEGGQLPPPAVVLPPPAGAATAGPVTVRAQGRSWRVLARQVTGANPGTLWVTAPVSAADPQLAAVRRRVILVAALAAPISALLALALARRATAPLSRLGRRAAALDPGAGAAGFGHRRSGIGEVDELAAALESALARYDEQAARTRQALETARSFSAAASHELRTPLMSLQTNLDVLSAHPDLPPRDRAEILADLRGDHRRLLELLTALRTLARGDLVEQEAFGPLDLAEPLLAAAEALGRRCPDVEVTLTGAAGGGSGAVAGGSALGAGGPGPGAEFGSGVRVFGWEAGLRIVCDNLLANAAVHGRTPGRPGRITVGLNRAGGQAVLTVDDEGPGIPVEERAAVFDRFQRRRDSPGSGLGLTLVAQQVALHRGTVSVSTPPGGTGCRLEVCLPLVSPDEPTLPLPARREWIGAPGLTTGQA</sequence>
<evidence type="ECO:0000256" key="1">
    <source>
        <dbReference type="ARBA" id="ARBA00000085"/>
    </source>
</evidence>
<keyword evidence="14" id="KW-1185">Reference proteome</keyword>
<keyword evidence="5" id="KW-0808">Transferase</keyword>
<dbReference type="PANTHER" id="PTHR45436">
    <property type="entry name" value="SENSOR HISTIDINE KINASE YKOH"/>
    <property type="match status" value="1"/>
</dbReference>
<keyword evidence="9" id="KW-0902">Two-component regulatory system</keyword>
<dbReference type="SUPFAM" id="SSF55874">
    <property type="entry name" value="ATPase domain of HSP90 chaperone/DNA topoisomerase II/histidine kinase"/>
    <property type="match status" value="1"/>
</dbReference>
<dbReference type="InterPro" id="IPR036890">
    <property type="entry name" value="HATPase_C_sf"/>
</dbReference>
<evidence type="ECO:0000259" key="12">
    <source>
        <dbReference type="PROSITE" id="PS50109"/>
    </source>
</evidence>
<dbReference type="PROSITE" id="PS50109">
    <property type="entry name" value="HIS_KIN"/>
    <property type="match status" value="1"/>
</dbReference>
<dbReference type="PANTHER" id="PTHR45436:SF5">
    <property type="entry name" value="SENSOR HISTIDINE KINASE TRCS"/>
    <property type="match status" value="1"/>
</dbReference>
<evidence type="ECO:0000256" key="9">
    <source>
        <dbReference type="ARBA" id="ARBA00023012"/>
    </source>
</evidence>
<dbReference type="Gene3D" id="1.10.287.130">
    <property type="match status" value="1"/>
</dbReference>
<evidence type="ECO:0000256" key="8">
    <source>
        <dbReference type="ARBA" id="ARBA00022989"/>
    </source>
</evidence>
<dbReference type="InterPro" id="IPR004358">
    <property type="entry name" value="Sig_transdc_His_kin-like_C"/>
</dbReference>
<dbReference type="Gene3D" id="3.30.565.10">
    <property type="entry name" value="Histidine kinase-like ATPase, C-terminal domain"/>
    <property type="match status" value="1"/>
</dbReference>
<dbReference type="SMART" id="SM00388">
    <property type="entry name" value="HisKA"/>
    <property type="match status" value="1"/>
</dbReference>
<organism evidence="13 14">
    <name type="scientific">Kitasatospora nipponensis</name>
    <dbReference type="NCBI Taxonomy" id="258049"/>
    <lineage>
        <taxon>Bacteria</taxon>
        <taxon>Bacillati</taxon>
        <taxon>Actinomycetota</taxon>
        <taxon>Actinomycetes</taxon>
        <taxon>Kitasatosporales</taxon>
        <taxon>Streptomycetaceae</taxon>
        <taxon>Kitasatospora</taxon>
    </lineage>
</organism>
<dbReference type="Proteomes" id="UP001500037">
    <property type="component" value="Unassembled WGS sequence"/>
</dbReference>
<keyword evidence="7" id="KW-0418">Kinase</keyword>
<keyword evidence="10 11" id="KW-0472">Membrane</keyword>
<dbReference type="PRINTS" id="PR00344">
    <property type="entry name" value="BCTRLSENSOR"/>
</dbReference>
<feature type="transmembrane region" description="Helical" evidence="11">
    <location>
        <begin position="6"/>
        <end position="31"/>
    </location>
</feature>
<dbReference type="InterPro" id="IPR003594">
    <property type="entry name" value="HATPase_dom"/>
</dbReference>
<dbReference type="EMBL" id="BAAALF010000143">
    <property type="protein sequence ID" value="GAA1261019.1"/>
    <property type="molecule type" value="Genomic_DNA"/>
</dbReference>
<keyword evidence="6 11" id="KW-0812">Transmembrane</keyword>
<comment type="catalytic activity">
    <reaction evidence="1">
        <text>ATP + protein L-histidine = ADP + protein N-phospho-L-histidine.</text>
        <dbReference type="EC" id="2.7.13.3"/>
    </reaction>
</comment>
<evidence type="ECO:0000256" key="11">
    <source>
        <dbReference type="SAM" id="Phobius"/>
    </source>
</evidence>
<evidence type="ECO:0000256" key="10">
    <source>
        <dbReference type="ARBA" id="ARBA00023136"/>
    </source>
</evidence>
<evidence type="ECO:0000256" key="2">
    <source>
        <dbReference type="ARBA" id="ARBA00004236"/>
    </source>
</evidence>
<comment type="caution">
    <text evidence="13">The sequence shown here is derived from an EMBL/GenBank/DDBJ whole genome shotgun (WGS) entry which is preliminary data.</text>
</comment>
<comment type="subcellular location">
    <subcellularLocation>
        <location evidence="2">Cell membrane</location>
    </subcellularLocation>
</comment>
<name>A0ABP4HDL6_9ACTN</name>
<feature type="domain" description="Histidine kinase" evidence="12">
    <location>
        <begin position="252"/>
        <end position="491"/>
    </location>
</feature>
<evidence type="ECO:0000256" key="4">
    <source>
        <dbReference type="ARBA" id="ARBA00022553"/>
    </source>
</evidence>
<dbReference type="InterPro" id="IPR050428">
    <property type="entry name" value="TCS_sensor_his_kinase"/>
</dbReference>
<dbReference type="Pfam" id="PF00512">
    <property type="entry name" value="HisKA"/>
    <property type="match status" value="1"/>
</dbReference>
<evidence type="ECO:0000256" key="3">
    <source>
        <dbReference type="ARBA" id="ARBA00012438"/>
    </source>
</evidence>
<dbReference type="SMART" id="SM00387">
    <property type="entry name" value="HATPase_c"/>
    <property type="match status" value="1"/>
</dbReference>
<dbReference type="Pfam" id="PF02518">
    <property type="entry name" value="HATPase_c"/>
    <property type="match status" value="1"/>
</dbReference>
<accession>A0ABP4HDL6</accession>
<evidence type="ECO:0000256" key="6">
    <source>
        <dbReference type="ARBA" id="ARBA00022692"/>
    </source>
</evidence>
<dbReference type="CDD" id="cd00082">
    <property type="entry name" value="HisKA"/>
    <property type="match status" value="1"/>
</dbReference>
<protein>
    <recommendedName>
        <fullName evidence="3">histidine kinase</fullName>
        <ecNumber evidence="3">2.7.13.3</ecNumber>
    </recommendedName>
</protein>
<evidence type="ECO:0000313" key="14">
    <source>
        <dbReference type="Proteomes" id="UP001500037"/>
    </source>
</evidence>
<proteinExistence type="predicted"/>